<dbReference type="GO" id="GO:1990904">
    <property type="term" value="C:ribonucleoprotein complex"/>
    <property type="evidence" value="ECO:0007669"/>
    <property type="project" value="UniProtKB-KW"/>
</dbReference>
<reference evidence="8 9" key="1">
    <citation type="submission" date="2019-10" db="EMBL/GenBank/DDBJ databases">
        <authorList>
            <person name="Blom J."/>
        </authorList>
    </citation>
    <scope>NUCLEOTIDE SEQUENCE [LARGE SCALE GENOMIC DNA]</scope>
    <source>
        <strain evidence="8 9">ES3154-GLU</strain>
    </source>
</reference>
<dbReference type="PANTHER" id="PTHR11620">
    <property type="entry name" value="60S RIBOSOMAL PROTEIN L23A"/>
    <property type="match status" value="1"/>
</dbReference>
<organism evidence="8 9">
    <name type="scientific">Oceanivirga miroungae</name>
    <dbReference type="NCBI Taxonomy" id="1130046"/>
    <lineage>
        <taxon>Bacteria</taxon>
        <taxon>Fusobacteriati</taxon>
        <taxon>Fusobacteriota</taxon>
        <taxon>Fusobacteriia</taxon>
        <taxon>Fusobacteriales</taxon>
        <taxon>Leptotrichiaceae</taxon>
        <taxon>Oceanivirga</taxon>
    </lineage>
</organism>
<evidence type="ECO:0000256" key="1">
    <source>
        <dbReference type="ARBA" id="ARBA00006700"/>
    </source>
</evidence>
<dbReference type="HAMAP" id="MF_01369_B">
    <property type="entry name" value="Ribosomal_uL23_B"/>
    <property type="match status" value="1"/>
</dbReference>
<dbReference type="InterPro" id="IPR012677">
    <property type="entry name" value="Nucleotide-bd_a/b_plait_sf"/>
</dbReference>
<keyword evidence="9" id="KW-1185">Reference proteome</keyword>
<dbReference type="FunFam" id="3.30.70.330:FF:000001">
    <property type="entry name" value="50S ribosomal protein L23"/>
    <property type="match status" value="1"/>
</dbReference>
<dbReference type="SUPFAM" id="SSF54189">
    <property type="entry name" value="Ribosomal proteins S24e, L23 and L15e"/>
    <property type="match status" value="1"/>
</dbReference>
<dbReference type="PROSITE" id="PS00050">
    <property type="entry name" value="RIBOSOMAL_L23"/>
    <property type="match status" value="1"/>
</dbReference>
<evidence type="ECO:0000256" key="6">
    <source>
        <dbReference type="HAMAP-Rule" id="MF_01369"/>
    </source>
</evidence>
<sequence>MSMRLYDVIKKPVLNTEKARDLMQNNEFVFIVDRRANKIEIKKAVEELFEVKVKSVNVLNVKAKTARSRMTMYTIPSYKKAIVKLAEGQVIKAFEQN</sequence>
<keyword evidence="4 6" id="KW-0689">Ribosomal protein</keyword>
<gene>
    <name evidence="6" type="primary">rplW</name>
    <name evidence="8" type="ORF">OMES3154_00116</name>
</gene>
<dbReference type="NCBIfam" id="NF004363">
    <property type="entry name" value="PRK05738.2-4"/>
    <property type="match status" value="1"/>
</dbReference>
<evidence type="ECO:0000256" key="7">
    <source>
        <dbReference type="RuleBase" id="RU003934"/>
    </source>
</evidence>
<evidence type="ECO:0000313" key="8">
    <source>
        <dbReference type="EMBL" id="VWL84859.1"/>
    </source>
</evidence>
<dbReference type="GO" id="GO:0005840">
    <property type="term" value="C:ribosome"/>
    <property type="evidence" value="ECO:0007669"/>
    <property type="project" value="UniProtKB-KW"/>
</dbReference>
<dbReference type="Gene3D" id="3.30.70.330">
    <property type="match status" value="1"/>
</dbReference>
<evidence type="ECO:0000256" key="3">
    <source>
        <dbReference type="ARBA" id="ARBA00022884"/>
    </source>
</evidence>
<evidence type="ECO:0000313" key="9">
    <source>
        <dbReference type="Proteomes" id="UP000419017"/>
    </source>
</evidence>
<evidence type="ECO:0000256" key="4">
    <source>
        <dbReference type="ARBA" id="ARBA00022980"/>
    </source>
</evidence>
<dbReference type="AlphaFoldDB" id="A0A6I8MCL3"/>
<dbReference type="InterPro" id="IPR013025">
    <property type="entry name" value="Ribosomal_uL23-like"/>
</dbReference>
<comment type="subunit">
    <text evidence="6">Part of the 50S ribosomal subunit. Contacts protein L29, and trigger factor when it is bound to the ribosome.</text>
</comment>
<dbReference type="InterPro" id="IPR001014">
    <property type="entry name" value="Ribosomal_uL23_CS"/>
</dbReference>
<evidence type="ECO:0000256" key="5">
    <source>
        <dbReference type="ARBA" id="ARBA00023274"/>
    </source>
</evidence>
<proteinExistence type="inferred from homology"/>
<comment type="similarity">
    <text evidence="1 6 7">Belongs to the universal ribosomal protein uL23 family.</text>
</comment>
<accession>A0A6I8MCL3</accession>
<dbReference type="EMBL" id="CABWIB010000001">
    <property type="protein sequence ID" value="VWL84859.1"/>
    <property type="molecule type" value="Genomic_DNA"/>
</dbReference>
<evidence type="ECO:0000256" key="2">
    <source>
        <dbReference type="ARBA" id="ARBA00022730"/>
    </source>
</evidence>
<keyword evidence="2 6" id="KW-0699">rRNA-binding</keyword>
<comment type="function">
    <text evidence="6">One of the early assembly proteins it binds 23S rRNA. One of the proteins that surrounds the polypeptide exit tunnel on the outside of the ribosome. Forms the main docking site for trigger factor binding to the ribosome.</text>
</comment>
<dbReference type="Pfam" id="PF00276">
    <property type="entry name" value="Ribosomal_L23"/>
    <property type="match status" value="1"/>
</dbReference>
<name>A0A6I8MCL3_9FUSO</name>
<dbReference type="Proteomes" id="UP000419017">
    <property type="component" value="Unassembled WGS sequence"/>
</dbReference>
<dbReference type="GO" id="GO:0006412">
    <property type="term" value="P:translation"/>
    <property type="evidence" value="ECO:0007669"/>
    <property type="project" value="UniProtKB-UniRule"/>
</dbReference>
<dbReference type="GO" id="GO:0019843">
    <property type="term" value="F:rRNA binding"/>
    <property type="evidence" value="ECO:0007669"/>
    <property type="project" value="UniProtKB-UniRule"/>
</dbReference>
<protein>
    <recommendedName>
        <fullName evidence="6">Large ribosomal subunit protein uL23</fullName>
    </recommendedName>
</protein>
<keyword evidence="5 6" id="KW-0687">Ribonucleoprotein</keyword>
<dbReference type="GO" id="GO:0003735">
    <property type="term" value="F:structural constituent of ribosome"/>
    <property type="evidence" value="ECO:0007669"/>
    <property type="project" value="InterPro"/>
</dbReference>
<keyword evidence="3 6" id="KW-0694">RNA-binding</keyword>
<dbReference type="InterPro" id="IPR012678">
    <property type="entry name" value="Ribosomal_uL23/eL15/eS24_sf"/>
</dbReference>